<dbReference type="SUPFAM" id="SSF110395">
    <property type="entry name" value="CutC-like"/>
    <property type="match status" value="1"/>
</dbReference>
<evidence type="ECO:0000256" key="1">
    <source>
        <dbReference type="ARBA" id="ARBA00007768"/>
    </source>
</evidence>
<dbReference type="PANTHER" id="PTHR12598">
    <property type="entry name" value="COPPER HOMEOSTASIS PROTEIN CUTC"/>
    <property type="match status" value="1"/>
</dbReference>
<reference evidence="3 4" key="1">
    <citation type="submission" date="2021-03" db="EMBL/GenBank/DDBJ databases">
        <title>Human Oral Microbial Genomes.</title>
        <authorList>
            <person name="Johnston C.D."/>
            <person name="Chen T."/>
            <person name="Dewhirst F.E."/>
        </authorList>
    </citation>
    <scope>NUCLEOTIDE SEQUENCE [LARGE SCALE GENOMIC DNA]</scope>
    <source>
        <strain evidence="3 4">DSMZ 100122</strain>
    </source>
</reference>
<accession>A0ABX7Y2V3</accession>
<organism evidence="3 4">
    <name type="scientific">Arachnia rubra</name>
    <dbReference type="NCBI Taxonomy" id="1547448"/>
    <lineage>
        <taxon>Bacteria</taxon>
        <taxon>Bacillati</taxon>
        <taxon>Actinomycetota</taxon>
        <taxon>Actinomycetes</taxon>
        <taxon>Propionibacteriales</taxon>
        <taxon>Propionibacteriaceae</taxon>
        <taxon>Arachnia</taxon>
    </lineage>
</organism>
<evidence type="ECO:0000313" key="4">
    <source>
        <dbReference type="Proteomes" id="UP000678513"/>
    </source>
</evidence>
<dbReference type="Pfam" id="PF03932">
    <property type="entry name" value="CutC"/>
    <property type="match status" value="1"/>
</dbReference>
<dbReference type="EMBL" id="CP072384">
    <property type="protein sequence ID" value="QUC07494.1"/>
    <property type="molecule type" value="Genomic_DNA"/>
</dbReference>
<dbReference type="PANTHER" id="PTHR12598:SF0">
    <property type="entry name" value="COPPER HOMEOSTASIS PROTEIN CUTC HOMOLOG"/>
    <property type="match status" value="1"/>
</dbReference>
<keyword evidence="4" id="KW-1185">Reference proteome</keyword>
<comment type="similarity">
    <text evidence="1">Belongs to the CutC family.</text>
</comment>
<dbReference type="RefSeq" id="WP_212322005.1">
    <property type="nucleotide sequence ID" value="NZ_AP024463.1"/>
</dbReference>
<evidence type="ECO:0000256" key="2">
    <source>
        <dbReference type="ARBA" id="ARBA00019014"/>
    </source>
</evidence>
<dbReference type="InterPro" id="IPR036822">
    <property type="entry name" value="CutC-like_dom_sf"/>
</dbReference>
<evidence type="ECO:0000313" key="3">
    <source>
        <dbReference type="EMBL" id="QUC07494.1"/>
    </source>
</evidence>
<dbReference type="Proteomes" id="UP000678513">
    <property type="component" value="Chromosome"/>
</dbReference>
<dbReference type="InterPro" id="IPR005627">
    <property type="entry name" value="CutC-like"/>
</dbReference>
<dbReference type="Gene3D" id="3.20.20.380">
    <property type="entry name" value="Copper homeostasis (CutC) domain"/>
    <property type="match status" value="1"/>
</dbReference>
<name>A0ABX7Y2V3_9ACTN</name>
<gene>
    <name evidence="3" type="ORF">J5A65_11210</name>
</gene>
<proteinExistence type="inferred from homology"/>
<protein>
    <recommendedName>
        <fullName evidence="2">Copper homeostasis protein cutC homolog</fullName>
    </recommendedName>
</protein>
<sequence>MSLLEVIALHAADAQRAEEGGADRVELLGTMDEDGLSPEPVTVAKVRRVTSIQIRPMVRLRGGFRTDGGEVTRLKGLISAYLDEGADGVVLGFLNGHAGIDLEVCNELVADGGFAWTFHRAIDNCLDFDDAWQDLATLPRLDQVLTAGSARGVVHGLDELLARARSHPGIARIIMAGGGLKPEHVPWLVRAGVRAFHIGSPARPGGSFKAYVDPGLVRTWRELIDEQTAAVRGTG</sequence>